<accession>A0A4Q9FGH2</accession>
<dbReference type="GO" id="GO:0005524">
    <property type="term" value="F:ATP binding"/>
    <property type="evidence" value="ECO:0007669"/>
    <property type="project" value="UniProtKB-KW"/>
</dbReference>
<evidence type="ECO:0000313" key="11">
    <source>
        <dbReference type="EMBL" id="TBN00907.1"/>
    </source>
</evidence>
<comment type="pathway">
    <text evidence="1">Carbohydrate acid metabolism.</text>
</comment>
<dbReference type="EC" id="2.7.1.12" evidence="3 10"/>
<protein>
    <recommendedName>
        <fullName evidence="3 10">Gluconokinase</fullName>
        <ecNumber evidence="3 10">2.7.1.12</ecNumber>
    </recommendedName>
</protein>
<dbReference type="OrthoDB" id="9813917at2"/>
<dbReference type="Gene3D" id="3.40.50.300">
    <property type="entry name" value="P-loop containing nucleotide triphosphate hydrolases"/>
    <property type="match status" value="1"/>
</dbReference>
<evidence type="ECO:0000256" key="1">
    <source>
        <dbReference type="ARBA" id="ARBA00004761"/>
    </source>
</evidence>
<evidence type="ECO:0000256" key="9">
    <source>
        <dbReference type="ARBA" id="ARBA00048090"/>
    </source>
</evidence>
<keyword evidence="6 10" id="KW-0418">Kinase</keyword>
<dbReference type="SUPFAM" id="SSF52540">
    <property type="entry name" value="P-loop containing nucleoside triphosphate hydrolases"/>
    <property type="match status" value="1"/>
</dbReference>
<sequence length="159" mass="17834">MIIIVMGVSGCGKTTISSQLSQKTGIPYYDADDFHPKSNIDKMARGSALNDDDRLPWLKLLADTILEWSSKKGGVLACSALKEKYRAILSSKYKDIIWVYLSGSKDLIKQRIEARSGHYMNSDLLNSQFHDLEVPNYGIHIDISETPEKIINTIVSKLK</sequence>
<proteinExistence type="inferred from homology"/>
<keyword evidence="5 10" id="KW-0547">Nucleotide-binding</keyword>
<evidence type="ECO:0000313" key="12">
    <source>
        <dbReference type="Proteomes" id="UP000291142"/>
    </source>
</evidence>
<comment type="catalytic activity">
    <reaction evidence="9 10">
        <text>D-gluconate + ATP = 6-phospho-D-gluconate + ADP + H(+)</text>
        <dbReference type="Rhea" id="RHEA:19433"/>
        <dbReference type="ChEBI" id="CHEBI:15378"/>
        <dbReference type="ChEBI" id="CHEBI:18391"/>
        <dbReference type="ChEBI" id="CHEBI:30616"/>
        <dbReference type="ChEBI" id="CHEBI:58759"/>
        <dbReference type="ChEBI" id="CHEBI:456216"/>
        <dbReference type="EC" id="2.7.1.12"/>
    </reaction>
</comment>
<evidence type="ECO:0000256" key="7">
    <source>
        <dbReference type="ARBA" id="ARBA00022840"/>
    </source>
</evidence>
<keyword evidence="8" id="KW-0311">Gluconate utilization</keyword>
<dbReference type="GO" id="GO:0019521">
    <property type="term" value="P:D-gluconate metabolic process"/>
    <property type="evidence" value="ECO:0007669"/>
    <property type="project" value="UniProtKB-KW"/>
</dbReference>
<evidence type="ECO:0000256" key="5">
    <source>
        <dbReference type="ARBA" id="ARBA00022741"/>
    </source>
</evidence>
<dbReference type="Proteomes" id="UP000291142">
    <property type="component" value="Unassembled WGS sequence"/>
</dbReference>
<evidence type="ECO:0000256" key="8">
    <source>
        <dbReference type="ARBA" id="ARBA00023064"/>
    </source>
</evidence>
<comment type="similarity">
    <text evidence="2 10">Belongs to the gluconokinase GntK/GntV family.</text>
</comment>
<evidence type="ECO:0000256" key="4">
    <source>
        <dbReference type="ARBA" id="ARBA00022679"/>
    </source>
</evidence>
<keyword evidence="4 10" id="KW-0808">Transferase</keyword>
<dbReference type="PANTHER" id="PTHR43442">
    <property type="entry name" value="GLUCONOKINASE-RELATED"/>
    <property type="match status" value="1"/>
</dbReference>
<dbReference type="RefSeq" id="WP_130965159.1">
    <property type="nucleotide sequence ID" value="NZ_SIRT01000013.1"/>
</dbReference>
<evidence type="ECO:0000256" key="6">
    <source>
        <dbReference type="ARBA" id="ARBA00022777"/>
    </source>
</evidence>
<dbReference type="NCBIfam" id="TIGR01313">
    <property type="entry name" value="therm_gnt_kin"/>
    <property type="match status" value="1"/>
</dbReference>
<dbReference type="InterPro" id="IPR006001">
    <property type="entry name" value="Therm_gnt_kin"/>
</dbReference>
<dbReference type="FunFam" id="3.40.50.300:FF:000522">
    <property type="entry name" value="Gluconokinase"/>
    <property type="match status" value="1"/>
</dbReference>
<evidence type="ECO:0000256" key="10">
    <source>
        <dbReference type="RuleBase" id="RU363066"/>
    </source>
</evidence>
<organism evidence="11 12">
    <name type="scientific">Hyunsoonleella flava</name>
    <dbReference type="NCBI Taxonomy" id="2527939"/>
    <lineage>
        <taxon>Bacteria</taxon>
        <taxon>Pseudomonadati</taxon>
        <taxon>Bacteroidota</taxon>
        <taxon>Flavobacteriia</taxon>
        <taxon>Flavobacteriales</taxon>
        <taxon>Flavobacteriaceae</taxon>
    </lineage>
</organism>
<reference evidence="11 12" key="1">
    <citation type="submission" date="2019-02" db="EMBL/GenBank/DDBJ databases">
        <title>Hyunsoonleella sp., isolated from marine sediment.</title>
        <authorList>
            <person name="Liu B.-T."/>
        </authorList>
    </citation>
    <scope>NUCLEOTIDE SEQUENCE [LARGE SCALE GENOMIC DNA]</scope>
    <source>
        <strain evidence="11 12">T58</strain>
    </source>
</reference>
<dbReference type="EMBL" id="SIRT01000013">
    <property type="protein sequence ID" value="TBN00907.1"/>
    <property type="molecule type" value="Genomic_DNA"/>
</dbReference>
<dbReference type="GO" id="GO:0046316">
    <property type="term" value="F:gluconokinase activity"/>
    <property type="evidence" value="ECO:0007669"/>
    <property type="project" value="UniProtKB-EC"/>
</dbReference>
<comment type="caution">
    <text evidence="11">The sequence shown here is derived from an EMBL/GenBank/DDBJ whole genome shotgun (WGS) entry which is preliminary data.</text>
</comment>
<dbReference type="CDD" id="cd02021">
    <property type="entry name" value="GntK"/>
    <property type="match status" value="1"/>
</dbReference>
<dbReference type="InterPro" id="IPR027417">
    <property type="entry name" value="P-loop_NTPase"/>
</dbReference>
<keyword evidence="12" id="KW-1185">Reference proteome</keyword>
<evidence type="ECO:0000256" key="2">
    <source>
        <dbReference type="ARBA" id="ARBA00008420"/>
    </source>
</evidence>
<dbReference type="Pfam" id="PF01202">
    <property type="entry name" value="SKI"/>
    <property type="match status" value="1"/>
</dbReference>
<dbReference type="AlphaFoldDB" id="A0A4Q9FGH2"/>
<dbReference type="InterPro" id="IPR031322">
    <property type="entry name" value="Shikimate/glucono_kinase"/>
</dbReference>
<keyword evidence="7 10" id="KW-0067">ATP-binding</keyword>
<dbReference type="PANTHER" id="PTHR43442:SF3">
    <property type="entry name" value="GLUCONOKINASE-RELATED"/>
    <property type="match status" value="1"/>
</dbReference>
<evidence type="ECO:0000256" key="3">
    <source>
        <dbReference type="ARBA" id="ARBA00012054"/>
    </source>
</evidence>
<gene>
    <name evidence="11" type="ORF">EYD45_13865</name>
</gene>
<name>A0A4Q9FGH2_9FLAO</name>
<dbReference type="GO" id="GO:0005737">
    <property type="term" value="C:cytoplasm"/>
    <property type="evidence" value="ECO:0007669"/>
    <property type="project" value="TreeGrafter"/>
</dbReference>